<accession>A0A812C6Z6</accession>
<dbReference type="OrthoDB" id="424969at2759"/>
<dbReference type="PANTHER" id="PTHR11001">
    <property type="entry name" value="MITOCHONDRIAL FISSION PROCESS PROTEIN 1"/>
    <property type="match status" value="1"/>
</dbReference>
<evidence type="ECO:0000313" key="5">
    <source>
        <dbReference type="Proteomes" id="UP000597762"/>
    </source>
</evidence>
<comment type="caution">
    <text evidence="4">The sequence shown here is derived from an EMBL/GenBank/DDBJ whole genome shotgun (WGS) entry which is preliminary data.</text>
</comment>
<dbReference type="GO" id="GO:0000266">
    <property type="term" value="P:mitochondrial fission"/>
    <property type="evidence" value="ECO:0007669"/>
    <property type="project" value="TreeGrafter"/>
</dbReference>
<proteinExistence type="inferred from homology"/>
<dbReference type="PANTHER" id="PTHR11001:SF2">
    <property type="entry name" value="MITOCHONDRIAL FISSION PROCESS PROTEIN 1"/>
    <property type="match status" value="1"/>
</dbReference>
<name>A0A812C6Z6_ACAPH</name>
<evidence type="ECO:0000256" key="3">
    <source>
        <dbReference type="ARBA" id="ARBA00029631"/>
    </source>
</evidence>
<gene>
    <name evidence="4" type="ORF">SPHA_32394</name>
</gene>
<evidence type="ECO:0000313" key="4">
    <source>
        <dbReference type="EMBL" id="CAE1260764.1"/>
    </source>
</evidence>
<protein>
    <recommendedName>
        <fullName evidence="2">Mitochondrial fission process protein 1</fullName>
    </recommendedName>
    <alternativeName>
        <fullName evidence="3">Mitochondrial 18 kDa protein</fullName>
    </alternativeName>
</protein>
<evidence type="ECO:0000256" key="2">
    <source>
        <dbReference type="ARBA" id="ARBA00017835"/>
    </source>
</evidence>
<evidence type="ECO:0000256" key="1">
    <source>
        <dbReference type="ARBA" id="ARBA00009224"/>
    </source>
</evidence>
<comment type="similarity">
    <text evidence="1">Belongs to the MTFP1 family.</text>
</comment>
<dbReference type="AlphaFoldDB" id="A0A812C6Z6"/>
<dbReference type="EMBL" id="CAHIKZ030001347">
    <property type="protein sequence ID" value="CAE1260764.1"/>
    <property type="molecule type" value="Genomic_DNA"/>
</dbReference>
<organism evidence="4 5">
    <name type="scientific">Acanthosepion pharaonis</name>
    <name type="common">Pharaoh cuttlefish</name>
    <name type="synonym">Sepia pharaonis</name>
    <dbReference type="NCBI Taxonomy" id="158019"/>
    <lineage>
        <taxon>Eukaryota</taxon>
        <taxon>Metazoa</taxon>
        <taxon>Spiralia</taxon>
        <taxon>Lophotrochozoa</taxon>
        <taxon>Mollusca</taxon>
        <taxon>Cephalopoda</taxon>
        <taxon>Coleoidea</taxon>
        <taxon>Decapodiformes</taxon>
        <taxon>Sepiida</taxon>
        <taxon>Sepiina</taxon>
        <taxon>Sepiidae</taxon>
        <taxon>Acanthosepion</taxon>
    </lineage>
</organism>
<reference evidence="4" key="1">
    <citation type="submission" date="2021-01" db="EMBL/GenBank/DDBJ databases">
        <authorList>
            <person name="Li R."/>
            <person name="Bekaert M."/>
        </authorList>
    </citation>
    <scope>NUCLEOTIDE SEQUENCE</scope>
    <source>
        <strain evidence="4">Farmed</strain>
    </source>
</reference>
<keyword evidence="5" id="KW-1185">Reference proteome</keyword>
<dbReference type="Proteomes" id="UP000597762">
    <property type="component" value="Unassembled WGS sequence"/>
</dbReference>
<dbReference type="InterPro" id="IPR019560">
    <property type="entry name" value="Mitochondrial_18_kDa_protein"/>
</dbReference>
<dbReference type="GO" id="GO:0005739">
    <property type="term" value="C:mitochondrion"/>
    <property type="evidence" value="ECO:0007669"/>
    <property type="project" value="TreeGrafter"/>
</dbReference>
<sequence>MDSKKTDQSPVPPEKPAEVDIYRDTFVRYLGYANEVGEAFRALVHVNVVRFSYVVACSYVAADANHKGSLAAEKTEVASEVTKERAIAMADTLVWQGLASVAVPGFTINRVCALSNNLLQRTSTLPSNIRKWTTTFIGLGCIPFIVKPIDHSVDYMMNNTLRKFYVSKPEPPGIFHHERDD</sequence>
<dbReference type="Pfam" id="PF10558">
    <property type="entry name" value="MTP18"/>
    <property type="match status" value="1"/>
</dbReference>